<keyword evidence="8" id="KW-0560">Oxidoreductase</keyword>
<comment type="subcellular location">
    <subcellularLocation>
        <location evidence="6">Cell membrane</location>
        <topology evidence="6">Peripheral membrane protein</topology>
    </subcellularLocation>
</comment>
<feature type="binding site" evidence="6">
    <location>
        <position position="133"/>
    </location>
    <ligand>
        <name>[4Fe-4S] cluster</name>
        <dbReference type="ChEBI" id="CHEBI:49883"/>
        <label>2</label>
    </ligand>
</feature>
<dbReference type="EC" id="7.1.1.-" evidence="6"/>
<dbReference type="OrthoDB" id="9803192at2"/>
<evidence type="ECO:0000256" key="1">
    <source>
        <dbReference type="ARBA" id="ARBA00022485"/>
    </source>
</evidence>
<dbReference type="PROSITE" id="PS00198">
    <property type="entry name" value="4FE4S_FER_1"/>
    <property type="match status" value="1"/>
</dbReference>
<feature type="domain" description="4Fe-4S ferredoxin-type" evidence="7">
    <location>
        <begin position="77"/>
        <end position="109"/>
    </location>
</feature>
<evidence type="ECO:0000256" key="4">
    <source>
        <dbReference type="ARBA" id="ARBA00023004"/>
    </source>
</evidence>
<keyword evidence="4 6" id="KW-0408">Iron</keyword>
<evidence type="ECO:0000256" key="5">
    <source>
        <dbReference type="ARBA" id="ARBA00023014"/>
    </source>
</evidence>
<feature type="binding site" evidence="6">
    <location>
        <position position="95"/>
    </location>
    <ligand>
        <name>[4Fe-4S] cluster</name>
        <dbReference type="ChEBI" id="CHEBI:49883"/>
        <label>1</label>
    </ligand>
</feature>
<keyword evidence="6" id="KW-1278">Translocase</keyword>
<evidence type="ECO:0000313" key="9">
    <source>
        <dbReference type="Proteomes" id="UP000320386"/>
    </source>
</evidence>
<keyword evidence="6" id="KW-0874">Quinone</keyword>
<comment type="similarity">
    <text evidence="6">Belongs to the complex I 23 kDa subunit family.</text>
</comment>
<comment type="function">
    <text evidence="6">NDH-1 shuttles electrons from NADH, via FMN and iron-sulfur (Fe-S) centers, to quinones in the respiratory chain. The immediate electron acceptor for the enzyme in this species is believed to be ubiquinone. Couples the redox reaction to proton translocation (for every two electrons transferred, four hydrogen ions are translocated across the cytoplasmic membrane), and thus conserves the redox energy in a proton gradient.</text>
</comment>
<evidence type="ECO:0000256" key="6">
    <source>
        <dbReference type="HAMAP-Rule" id="MF_01351"/>
    </source>
</evidence>
<dbReference type="InterPro" id="IPR017896">
    <property type="entry name" value="4Fe4S_Fe-S-bd"/>
</dbReference>
<dbReference type="GO" id="GO:0005506">
    <property type="term" value="F:iron ion binding"/>
    <property type="evidence" value="ECO:0007669"/>
    <property type="project" value="UniProtKB-UniRule"/>
</dbReference>
<feature type="domain" description="4Fe-4S ferredoxin-type" evidence="7">
    <location>
        <begin position="121"/>
        <end position="150"/>
    </location>
</feature>
<comment type="catalytic activity">
    <reaction evidence="6">
        <text>a quinone + NADH + 5 H(+)(in) = a quinol + NAD(+) + 4 H(+)(out)</text>
        <dbReference type="Rhea" id="RHEA:57888"/>
        <dbReference type="ChEBI" id="CHEBI:15378"/>
        <dbReference type="ChEBI" id="CHEBI:24646"/>
        <dbReference type="ChEBI" id="CHEBI:57540"/>
        <dbReference type="ChEBI" id="CHEBI:57945"/>
        <dbReference type="ChEBI" id="CHEBI:132124"/>
    </reaction>
</comment>
<keyword evidence="6" id="KW-0830">Ubiquinone</keyword>
<dbReference type="PANTHER" id="PTHR10849">
    <property type="entry name" value="NADH DEHYDROGENASE UBIQUINONE IRON-SULFUR PROTEIN 8, MITOCHONDRIAL"/>
    <property type="match status" value="1"/>
</dbReference>
<feature type="binding site" evidence="6">
    <location>
        <position position="136"/>
    </location>
    <ligand>
        <name>[4Fe-4S] cluster</name>
        <dbReference type="ChEBI" id="CHEBI:49883"/>
        <label>2</label>
    </ligand>
</feature>
<keyword evidence="6" id="KW-0520">NAD</keyword>
<comment type="subunit">
    <text evidence="6">NDH-1 is composed of 14 different subunits. Subunits NuoA, H, J, K, L, M, N constitute the membrane sector of the complex.</text>
</comment>
<dbReference type="Proteomes" id="UP000320386">
    <property type="component" value="Chromosome"/>
</dbReference>
<keyword evidence="6" id="KW-1003">Cell membrane</keyword>
<keyword evidence="6" id="KW-0472">Membrane</keyword>
<reference evidence="8 9" key="1">
    <citation type="submission" date="2019-02" db="EMBL/GenBank/DDBJ databases">
        <title>Deep-cultivation of Planctomycetes and their phenomic and genomic characterization uncovers novel biology.</title>
        <authorList>
            <person name="Wiegand S."/>
            <person name="Jogler M."/>
            <person name="Boedeker C."/>
            <person name="Pinto D."/>
            <person name="Vollmers J."/>
            <person name="Rivas-Marin E."/>
            <person name="Kohn T."/>
            <person name="Peeters S.H."/>
            <person name="Heuer A."/>
            <person name="Rast P."/>
            <person name="Oberbeckmann S."/>
            <person name="Bunk B."/>
            <person name="Jeske O."/>
            <person name="Meyerdierks A."/>
            <person name="Storesund J.E."/>
            <person name="Kallscheuer N."/>
            <person name="Luecker S."/>
            <person name="Lage O.M."/>
            <person name="Pohl T."/>
            <person name="Merkel B.J."/>
            <person name="Hornburger P."/>
            <person name="Mueller R.-W."/>
            <person name="Bruemmer F."/>
            <person name="Labrenz M."/>
            <person name="Spormann A.M."/>
            <person name="Op den Camp H."/>
            <person name="Overmann J."/>
            <person name="Amann R."/>
            <person name="Jetten M.S.M."/>
            <person name="Mascher T."/>
            <person name="Medema M.H."/>
            <person name="Devos D.P."/>
            <person name="Kaster A.-K."/>
            <person name="Ovreas L."/>
            <person name="Rohde M."/>
            <person name="Galperin M.Y."/>
            <person name="Jogler C."/>
        </authorList>
    </citation>
    <scope>NUCLEOTIDE SEQUENCE [LARGE SCALE GENOMIC DNA]</scope>
    <source>
        <strain evidence="8 9">Pan265</strain>
    </source>
</reference>
<dbReference type="GO" id="GO:0005886">
    <property type="term" value="C:plasma membrane"/>
    <property type="evidence" value="ECO:0007669"/>
    <property type="project" value="UniProtKB-SubCell"/>
</dbReference>
<dbReference type="GO" id="GO:0051539">
    <property type="term" value="F:4 iron, 4 sulfur cluster binding"/>
    <property type="evidence" value="ECO:0007669"/>
    <property type="project" value="UniProtKB-KW"/>
</dbReference>
<comment type="cofactor">
    <cofactor evidence="6">
        <name>[4Fe-4S] cluster</name>
        <dbReference type="ChEBI" id="CHEBI:49883"/>
    </cofactor>
    <text evidence="6">Binds 2 [4Fe-4S] clusters per subunit.</text>
</comment>
<dbReference type="GO" id="GO:0050136">
    <property type="term" value="F:NADH dehydrogenase (quinone) (non-electrogenic) activity"/>
    <property type="evidence" value="ECO:0007669"/>
    <property type="project" value="UniProtKB-UniRule"/>
</dbReference>
<dbReference type="HAMAP" id="MF_01351">
    <property type="entry name" value="NDH1_NuoI"/>
    <property type="match status" value="1"/>
</dbReference>
<dbReference type="EMBL" id="CP036280">
    <property type="protein sequence ID" value="QDU72205.1"/>
    <property type="molecule type" value="Genomic_DNA"/>
</dbReference>
<gene>
    <name evidence="6 8" type="primary">nuoI</name>
    <name evidence="8" type="ORF">Pan265_20690</name>
</gene>
<dbReference type="RefSeq" id="WP_145446377.1">
    <property type="nucleotide sequence ID" value="NZ_CP036280.1"/>
</dbReference>
<sequence>MPIREQDIINVDLPPMNASESFFLPEVFKGLGTTIRHFAKAIGGGPGNRAMQYPEERREDRPVEEGGLFVDNFRGVHRLNRDEQGRVRCVACFMCATACPVNCIHIVGEPSPWDDREKYPAKFEIDELRCIYCGMCEEACPVDAIELTQLYDIVGLSRQEMIFDKQKLLAVYDATIDRKPM</sequence>
<protein>
    <recommendedName>
        <fullName evidence="6">NADH-quinone oxidoreductase subunit I</fullName>
        <ecNumber evidence="6">7.1.1.-</ecNumber>
    </recommendedName>
    <alternativeName>
        <fullName evidence="6">NADH dehydrogenase I subunit I</fullName>
    </alternativeName>
    <alternativeName>
        <fullName evidence="6">NDH-1 subunit I</fullName>
    </alternativeName>
</protein>
<evidence type="ECO:0000313" key="8">
    <source>
        <dbReference type="EMBL" id="QDU72205.1"/>
    </source>
</evidence>
<feature type="binding site" evidence="6">
    <location>
        <position position="140"/>
    </location>
    <ligand>
        <name>[4Fe-4S] cluster</name>
        <dbReference type="ChEBI" id="CHEBI:49883"/>
        <label>1</label>
    </ligand>
</feature>
<dbReference type="GO" id="GO:0048038">
    <property type="term" value="F:quinone binding"/>
    <property type="evidence" value="ECO:0007669"/>
    <property type="project" value="UniProtKB-KW"/>
</dbReference>
<feature type="binding site" evidence="6">
    <location>
        <position position="99"/>
    </location>
    <ligand>
        <name>[4Fe-4S] cluster</name>
        <dbReference type="ChEBI" id="CHEBI:49883"/>
        <label>2</label>
    </ligand>
</feature>
<dbReference type="Pfam" id="PF12838">
    <property type="entry name" value="Fer4_7"/>
    <property type="match status" value="1"/>
</dbReference>
<feature type="binding site" evidence="6">
    <location>
        <position position="130"/>
    </location>
    <ligand>
        <name>[4Fe-4S] cluster</name>
        <dbReference type="ChEBI" id="CHEBI:49883"/>
        <label>2</label>
    </ligand>
</feature>
<keyword evidence="3" id="KW-0677">Repeat</keyword>
<evidence type="ECO:0000256" key="2">
    <source>
        <dbReference type="ARBA" id="ARBA00022723"/>
    </source>
</evidence>
<keyword evidence="2 6" id="KW-0479">Metal-binding</keyword>
<dbReference type="InterPro" id="IPR010226">
    <property type="entry name" value="NADH_quinone_OxRdtase_chainI"/>
</dbReference>
<dbReference type="AlphaFoldDB" id="A0A518BZ12"/>
<keyword evidence="9" id="KW-1185">Reference proteome</keyword>
<dbReference type="InterPro" id="IPR017900">
    <property type="entry name" value="4Fe4S_Fe_S_CS"/>
</dbReference>
<name>A0A518BZ12_9BACT</name>
<keyword evidence="1 6" id="KW-0004">4Fe-4S</keyword>
<dbReference type="KEGG" id="mcad:Pan265_20690"/>
<feature type="binding site" evidence="6">
    <location>
        <position position="92"/>
    </location>
    <ligand>
        <name>[4Fe-4S] cluster</name>
        <dbReference type="ChEBI" id="CHEBI:49883"/>
        <label>1</label>
    </ligand>
</feature>
<dbReference type="SUPFAM" id="SSF54862">
    <property type="entry name" value="4Fe-4S ferredoxins"/>
    <property type="match status" value="1"/>
</dbReference>
<dbReference type="Gene3D" id="3.30.70.3270">
    <property type="match status" value="1"/>
</dbReference>
<organism evidence="8 9">
    <name type="scientific">Mucisphaera calidilacus</name>
    <dbReference type="NCBI Taxonomy" id="2527982"/>
    <lineage>
        <taxon>Bacteria</taxon>
        <taxon>Pseudomonadati</taxon>
        <taxon>Planctomycetota</taxon>
        <taxon>Phycisphaerae</taxon>
        <taxon>Phycisphaerales</taxon>
        <taxon>Phycisphaeraceae</taxon>
        <taxon>Mucisphaera</taxon>
    </lineage>
</organism>
<dbReference type="PROSITE" id="PS51379">
    <property type="entry name" value="4FE4S_FER_2"/>
    <property type="match status" value="2"/>
</dbReference>
<accession>A0A518BZ12</accession>
<evidence type="ECO:0000256" key="3">
    <source>
        <dbReference type="ARBA" id="ARBA00022737"/>
    </source>
</evidence>
<keyword evidence="5 6" id="KW-0411">Iron-sulfur</keyword>
<proteinExistence type="inferred from homology"/>
<feature type="binding site" evidence="6">
    <location>
        <position position="89"/>
    </location>
    <ligand>
        <name>[4Fe-4S] cluster</name>
        <dbReference type="ChEBI" id="CHEBI:49883"/>
        <label>1</label>
    </ligand>
</feature>
<evidence type="ECO:0000259" key="7">
    <source>
        <dbReference type="PROSITE" id="PS51379"/>
    </source>
</evidence>